<evidence type="ECO:0008006" key="4">
    <source>
        <dbReference type="Google" id="ProtNLM"/>
    </source>
</evidence>
<dbReference type="STRING" id="865938.Weevi_2007"/>
<evidence type="ECO:0000313" key="3">
    <source>
        <dbReference type="Proteomes" id="UP000008641"/>
    </source>
</evidence>
<organism evidence="2 3">
    <name type="scientific">Weeksella virosa (strain ATCC 43766 / DSM 16922 / JCM 21250 / CCUG 30538 / CDC 9751 / IAM 14551 / NBRC 16016 / NCTC 11634 / CL345/78)</name>
    <dbReference type="NCBI Taxonomy" id="865938"/>
    <lineage>
        <taxon>Bacteria</taxon>
        <taxon>Pseudomonadati</taxon>
        <taxon>Bacteroidota</taxon>
        <taxon>Flavobacteriia</taxon>
        <taxon>Flavobacteriales</taxon>
        <taxon>Weeksellaceae</taxon>
        <taxon>Weeksella</taxon>
    </lineage>
</organism>
<dbReference type="eggNOG" id="ENOG502Z7MQ">
    <property type="taxonomic scope" value="Bacteria"/>
</dbReference>
<dbReference type="Pfam" id="PF16119">
    <property type="entry name" value="DUF4835"/>
    <property type="match status" value="1"/>
</dbReference>
<dbReference type="InterPro" id="IPR032274">
    <property type="entry name" value="DUF4835"/>
</dbReference>
<proteinExistence type="predicted"/>
<evidence type="ECO:0000256" key="1">
    <source>
        <dbReference type="SAM" id="SignalP"/>
    </source>
</evidence>
<reference evidence="2 3" key="1">
    <citation type="journal article" date="2011" name="Stand. Genomic Sci.">
        <title>Complete genome sequence of Weeksella virosa type strain (9751).</title>
        <authorList>
            <person name="Lang E."/>
            <person name="Teshima H."/>
            <person name="Lucas S."/>
            <person name="Lapidus A."/>
            <person name="Hammon N."/>
            <person name="Deshpande S."/>
            <person name="Nolan M."/>
            <person name="Cheng J.F."/>
            <person name="Pitluck S."/>
            <person name="Liolios K."/>
            <person name="Pagani I."/>
            <person name="Mikhailova N."/>
            <person name="Ivanova N."/>
            <person name="Mavromatis K."/>
            <person name="Pati A."/>
            <person name="Tapia R."/>
            <person name="Han C."/>
            <person name="Goodwin L."/>
            <person name="Chen A."/>
            <person name="Palaniappan K."/>
            <person name="Land M."/>
            <person name="Hauser L."/>
            <person name="Chang Y.J."/>
            <person name="Jeffries C.D."/>
            <person name="Brambilla E.M."/>
            <person name="Kopitz M."/>
            <person name="Rohde M."/>
            <person name="Goker M."/>
            <person name="Tindall B.J."/>
            <person name="Detter J.C."/>
            <person name="Woyke T."/>
            <person name="Bristow J."/>
            <person name="Eisen J.A."/>
            <person name="Markowitz V."/>
            <person name="Hugenholtz P."/>
            <person name="Klenk H.P."/>
            <person name="Kyrpides N.C."/>
        </authorList>
    </citation>
    <scope>NUCLEOTIDE SEQUENCE [LARGE SCALE GENOMIC DNA]</scope>
    <source>
        <strain evidence="3">ATCC 43766 / DSM 16922 / JCM 21250 / NBRC 16016 / NCTC 11634 / CL345/78</strain>
    </source>
</reference>
<protein>
    <recommendedName>
        <fullName evidence="4">DUF4835 domain-containing protein</fullName>
    </recommendedName>
</protein>
<reference evidence="3" key="2">
    <citation type="journal article" date="2011" name="Stand. Genomic Sci.">
        <title>Complete genome sequence of Weeksella virosa type strain (9751T).</title>
        <authorList>
            <person name="Lang E."/>
            <person name="Teshima H."/>
            <person name="Lucas S."/>
            <person name="Lapidus A."/>
            <person name="Hammon N."/>
            <person name="Deshpande S."/>
            <person name="Nolan M."/>
            <person name="Cheng J."/>
            <person name="Pitluck S."/>
            <person name="Liolios K."/>
            <person name="Pagani I."/>
            <person name="Mikhailova N."/>
            <person name="Ivanova N."/>
            <person name="Mavromatis K."/>
            <person name="Pati A."/>
            <person name="Tapia R."/>
            <person name="Han C."/>
            <person name="Goodwin L."/>
            <person name="Chen A."/>
            <person name="Palaniappan K."/>
            <person name="Land M."/>
            <person name="Hauser L."/>
            <person name="Chang Y."/>
            <person name="Jeffries C."/>
            <person name="Brambilla E."/>
            <person name="Kopitz M."/>
            <person name="Rohde M."/>
            <person name="Goker M."/>
            <person name="Tindall B."/>
            <person name="Detter J."/>
            <person name="Woyke T."/>
            <person name="Bristow J."/>
            <person name="Eisen J."/>
            <person name="Markowitz V."/>
            <person name="Hugenholtz P."/>
            <person name="Klenk H."/>
            <person name="Kyrpides N."/>
        </authorList>
    </citation>
    <scope>NUCLEOTIDE SEQUENCE [LARGE SCALE GENOMIC DNA]</scope>
    <source>
        <strain evidence="3">ATCC 43766 / DSM 16922 / JCM 21250 / NBRC 16016 / NCTC 11634 / CL345/78</strain>
    </source>
</reference>
<feature type="signal peptide" evidence="1">
    <location>
        <begin position="1"/>
        <end position="20"/>
    </location>
</feature>
<name>F0P1G9_WEEVC</name>
<keyword evidence="3" id="KW-1185">Reference proteome</keyword>
<accession>F0P1G9</accession>
<gene>
    <name evidence="2" type="ordered locus">Weevi_2007</name>
</gene>
<evidence type="ECO:0000313" key="2">
    <source>
        <dbReference type="EMBL" id="ADX68683.1"/>
    </source>
</evidence>
<dbReference type="Proteomes" id="UP000008641">
    <property type="component" value="Chromosome"/>
</dbReference>
<feature type="chain" id="PRO_5003256441" description="DUF4835 domain-containing protein" evidence="1">
    <location>
        <begin position="21"/>
        <end position="301"/>
    </location>
</feature>
<dbReference type="KEGG" id="wvi:Weevi_2007"/>
<sequence length="301" mass="34538">MMNKLLSIICFVFVSTFSWAQTFVADVNIDYSQVQGSNTQVYQTLQRSLKDFINNTNWTTTRLKPHERIEANFNIIIINKTGNEYKASLLVQSRRPVFNSTYYTPMLNLADNNFTFEYSENEQLIFNDRKFSNKNLTDVVAFYIYMILGYDADSFARNGGTEYYKTAQKIAQLGQGTKFSGWSDLDGLQARSLLASNFLKSDANNLRTTIYQYHRSGLDLMAESDMRAKNNLGNALLQLDFYAKGNYQQFYPVDLFISAKKDEITKIFGGGPVSTVNLPQLKEILNTLSPKNRETWNNLKK</sequence>
<keyword evidence="1" id="KW-0732">Signal</keyword>
<dbReference type="EMBL" id="CP002455">
    <property type="protein sequence ID" value="ADX68683.1"/>
    <property type="molecule type" value="Genomic_DNA"/>
</dbReference>
<dbReference type="HOGENOM" id="CLU_080414_0_0_10"/>
<dbReference type="AlphaFoldDB" id="F0P1G9"/>